<dbReference type="Pfam" id="PF11464">
    <property type="entry name" value="Rbsn"/>
    <property type="match status" value="1"/>
</dbReference>
<evidence type="ECO:0000313" key="4">
    <source>
        <dbReference type="Proteomes" id="UP000034841"/>
    </source>
</evidence>
<keyword evidence="4" id="KW-1185">Reference proteome</keyword>
<feature type="coiled-coil region" evidence="1">
    <location>
        <begin position="39"/>
        <end position="66"/>
    </location>
</feature>
<reference evidence="3 4" key="1">
    <citation type="submission" date="2015-04" db="EMBL/GenBank/DDBJ databases">
        <title>Genome sequence of Ceratocystis platani, a major pathogen of plane trees.</title>
        <authorList>
            <person name="Belbahri L."/>
        </authorList>
    </citation>
    <scope>NUCLEOTIDE SEQUENCE [LARGE SCALE GENOMIC DNA]</scope>
    <source>
        <strain evidence="3 4">CFO</strain>
    </source>
</reference>
<evidence type="ECO:0000256" key="1">
    <source>
        <dbReference type="SAM" id="Coils"/>
    </source>
</evidence>
<dbReference type="SUPFAM" id="SSF140125">
    <property type="entry name" value="Rabenosyn-5 Rab-binding domain-like"/>
    <property type="match status" value="1"/>
</dbReference>
<dbReference type="EMBL" id="LBBL01000258">
    <property type="protein sequence ID" value="KKF93289.1"/>
    <property type="molecule type" value="Genomic_DNA"/>
</dbReference>
<dbReference type="InterPro" id="IPR021565">
    <property type="entry name" value="Rbsn_Rab-bd"/>
</dbReference>
<protein>
    <recommendedName>
        <fullName evidence="2">Rabenosyn Rab binding domain-containing protein</fullName>
    </recommendedName>
</protein>
<keyword evidence="1" id="KW-0175">Coiled coil</keyword>
<comment type="caution">
    <text evidence="3">The sequence shown here is derived from an EMBL/GenBank/DDBJ whole genome shotgun (WGS) entry which is preliminary data.</text>
</comment>
<sequence>MLEIEERQVREKLIVLEEQRFMVQQMIDSAHGGRRFEEVSALTRNVEELDAEIAHAKARVGNVEERWHGLYAMGEA</sequence>
<organism evidence="3 4">
    <name type="scientific">Ceratocystis fimbriata f. sp. platani</name>
    <dbReference type="NCBI Taxonomy" id="88771"/>
    <lineage>
        <taxon>Eukaryota</taxon>
        <taxon>Fungi</taxon>
        <taxon>Dikarya</taxon>
        <taxon>Ascomycota</taxon>
        <taxon>Pezizomycotina</taxon>
        <taxon>Sordariomycetes</taxon>
        <taxon>Hypocreomycetidae</taxon>
        <taxon>Microascales</taxon>
        <taxon>Ceratocystidaceae</taxon>
        <taxon>Ceratocystis</taxon>
    </lineage>
</organism>
<feature type="domain" description="Rabenosyn Rab binding" evidence="2">
    <location>
        <begin position="15"/>
        <end position="55"/>
    </location>
</feature>
<name>A0A0F8DB75_CERFI</name>
<evidence type="ECO:0000313" key="3">
    <source>
        <dbReference type="EMBL" id="KKF93289.1"/>
    </source>
</evidence>
<dbReference type="AlphaFoldDB" id="A0A0F8DB75"/>
<dbReference type="Proteomes" id="UP000034841">
    <property type="component" value="Unassembled WGS sequence"/>
</dbReference>
<evidence type="ECO:0000259" key="2">
    <source>
        <dbReference type="Pfam" id="PF11464"/>
    </source>
</evidence>
<dbReference type="Gene3D" id="4.10.860.20">
    <property type="entry name" value="Rabenosyn, Rab binding domain"/>
    <property type="match status" value="1"/>
</dbReference>
<proteinExistence type="predicted"/>
<dbReference type="InterPro" id="IPR036531">
    <property type="entry name" value="Rbsn_Rab-bd_sf"/>
</dbReference>
<accession>A0A0F8DB75</accession>
<gene>
    <name evidence="3" type="ORF">CFO_g4360</name>
</gene>
<dbReference type="OrthoDB" id="166134at2759"/>